<keyword evidence="3" id="KW-1185">Reference proteome</keyword>
<dbReference type="AlphaFoldDB" id="A0A9W8BBU9"/>
<dbReference type="OrthoDB" id="5543693at2759"/>
<keyword evidence="1" id="KW-1133">Transmembrane helix</keyword>
<accession>A0A9W8BBU9</accession>
<protein>
    <submittedName>
        <fullName evidence="2">Uncharacterized protein</fullName>
    </submittedName>
</protein>
<gene>
    <name evidence="2" type="ORF">H4R26_004861</name>
</gene>
<feature type="transmembrane region" description="Helical" evidence="1">
    <location>
        <begin position="73"/>
        <end position="93"/>
    </location>
</feature>
<keyword evidence="1" id="KW-0812">Transmembrane</keyword>
<organism evidence="2 3">
    <name type="scientific">Coemansia thaxteri</name>
    <dbReference type="NCBI Taxonomy" id="2663907"/>
    <lineage>
        <taxon>Eukaryota</taxon>
        <taxon>Fungi</taxon>
        <taxon>Fungi incertae sedis</taxon>
        <taxon>Zoopagomycota</taxon>
        <taxon>Kickxellomycotina</taxon>
        <taxon>Kickxellomycetes</taxon>
        <taxon>Kickxellales</taxon>
        <taxon>Kickxellaceae</taxon>
        <taxon>Coemansia</taxon>
    </lineage>
</organism>
<comment type="caution">
    <text evidence="2">The sequence shown here is derived from an EMBL/GenBank/DDBJ whole genome shotgun (WGS) entry which is preliminary data.</text>
</comment>
<keyword evidence="1" id="KW-0472">Membrane</keyword>
<dbReference type="EMBL" id="JANBQF010000618">
    <property type="protein sequence ID" value="KAJ1999904.1"/>
    <property type="molecule type" value="Genomic_DNA"/>
</dbReference>
<evidence type="ECO:0000256" key="1">
    <source>
        <dbReference type="SAM" id="Phobius"/>
    </source>
</evidence>
<evidence type="ECO:0000313" key="3">
    <source>
        <dbReference type="Proteomes" id="UP001150907"/>
    </source>
</evidence>
<proteinExistence type="predicted"/>
<sequence length="135" mass="14920">MSCSMEKLAPSHPFTMADVEVMRAMRLRLTRRKFRIIIALQGAIALLIMLWVAYLVTTCVTSTCVQQKWINDWVILISIVLVVANITSIVITVKKYKAAKRFLEDPATDPDLIIDGAVASAAPKTAAQSLKMATL</sequence>
<dbReference type="Proteomes" id="UP001150907">
    <property type="component" value="Unassembled WGS sequence"/>
</dbReference>
<name>A0A9W8BBU9_9FUNG</name>
<feature type="transmembrane region" description="Helical" evidence="1">
    <location>
        <begin position="34"/>
        <end position="53"/>
    </location>
</feature>
<evidence type="ECO:0000313" key="2">
    <source>
        <dbReference type="EMBL" id="KAJ1999904.1"/>
    </source>
</evidence>
<reference evidence="2" key="1">
    <citation type="submission" date="2022-07" db="EMBL/GenBank/DDBJ databases">
        <title>Phylogenomic reconstructions and comparative analyses of Kickxellomycotina fungi.</title>
        <authorList>
            <person name="Reynolds N.K."/>
            <person name="Stajich J.E."/>
            <person name="Barry K."/>
            <person name="Grigoriev I.V."/>
            <person name="Crous P."/>
            <person name="Smith M.E."/>
        </authorList>
    </citation>
    <scope>NUCLEOTIDE SEQUENCE</scope>
    <source>
        <strain evidence="2">IMI 214461</strain>
    </source>
</reference>